<evidence type="ECO:0000313" key="6">
    <source>
        <dbReference type="Proteomes" id="UP001056539"/>
    </source>
</evidence>
<dbReference type="KEGG" id="taqu:KDW03_04135"/>
<evidence type="ECO:0000256" key="2">
    <source>
        <dbReference type="ARBA" id="ARBA00022840"/>
    </source>
</evidence>
<sequence>MLLFPQQPQHWLLLVVAVPVLWYLVVPYQGIRLVFNEGREEMFAIEVRNVTKRYPSGKGVFDLSVEVKEGECFGLVGPNGAGKTTFIEIIEGLRIPDSGASFVFGVSSREEGVRSFFGAQIQENVPLSRLRVFEIVEVACAAYRDGFSVSELLEMVGLVTEKRSFYEHLSGGQRQRLRLAMALAGKPRLLFLDEPTTGLDPHSRRVFWELLQSLREKLGMTIFLTSHYMEEVEVLCDRVGLLVDGRFICVGTPSEVVAKYGNTVFVRIVVDEKSNLTRAQAFASVLEVVEQDEREGVFHIVSREAFLRDLGELMREKEVRLYNIEFDSGSLEDVVVQLTGERR</sequence>
<dbReference type="RefSeq" id="WP_271436130.1">
    <property type="nucleotide sequence ID" value="NZ_CP073355.1"/>
</dbReference>
<dbReference type="PROSITE" id="PS50893">
    <property type="entry name" value="ABC_TRANSPORTER_2"/>
    <property type="match status" value="1"/>
</dbReference>
<dbReference type="InterPro" id="IPR017871">
    <property type="entry name" value="ABC_transporter-like_CS"/>
</dbReference>
<dbReference type="InterPro" id="IPR003593">
    <property type="entry name" value="AAA+_ATPase"/>
</dbReference>
<dbReference type="GO" id="GO:0016887">
    <property type="term" value="F:ATP hydrolysis activity"/>
    <property type="evidence" value="ECO:0007669"/>
    <property type="project" value="InterPro"/>
</dbReference>
<dbReference type="CDD" id="cd03230">
    <property type="entry name" value="ABC_DR_subfamily_A"/>
    <property type="match status" value="1"/>
</dbReference>
<name>A0AAX3BFE5_9SPIR</name>
<dbReference type="GO" id="GO:0005524">
    <property type="term" value="F:ATP binding"/>
    <property type="evidence" value="ECO:0007669"/>
    <property type="project" value="UniProtKB-KW"/>
</dbReference>
<dbReference type="PROSITE" id="PS00211">
    <property type="entry name" value="ABC_TRANSPORTER_1"/>
    <property type="match status" value="1"/>
</dbReference>
<feature type="transmembrane region" description="Helical" evidence="3">
    <location>
        <begin position="12"/>
        <end position="35"/>
    </location>
</feature>
<dbReference type="EMBL" id="CP073355">
    <property type="protein sequence ID" value="URA10999.1"/>
    <property type="molecule type" value="Genomic_DNA"/>
</dbReference>
<evidence type="ECO:0000259" key="4">
    <source>
        <dbReference type="PROSITE" id="PS50893"/>
    </source>
</evidence>
<keyword evidence="6" id="KW-1185">Reference proteome</keyword>
<dbReference type="SUPFAM" id="SSF52540">
    <property type="entry name" value="P-loop containing nucleoside triphosphate hydrolases"/>
    <property type="match status" value="1"/>
</dbReference>
<keyword evidence="3" id="KW-1133">Transmembrane helix</keyword>
<organism evidence="5 6">
    <name type="scientific">Thermospira aquatica</name>
    <dbReference type="NCBI Taxonomy" id="2828656"/>
    <lineage>
        <taxon>Bacteria</taxon>
        <taxon>Pseudomonadati</taxon>
        <taxon>Spirochaetota</taxon>
        <taxon>Spirochaetia</taxon>
        <taxon>Brevinematales</taxon>
        <taxon>Thermospiraceae</taxon>
        <taxon>Thermospira</taxon>
    </lineage>
</organism>
<dbReference type="InterPro" id="IPR003439">
    <property type="entry name" value="ABC_transporter-like_ATP-bd"/>
</dbReference>
<dbReference type="PANTHER" id="PTHR43582:SF2">
    <property type="entry name" value="LINEARMYCIN RESISTANCE ATP-BINDING PROTEIN LNRL"/>
    <property type="match status" value="1"/>
</dbReference>
<feature type="domain" description="ABC transporter" evidence="4">
    <location>
        <begin position="45"/>
        <end position="269"/>
    </location>
</feature>
<dbReference type="AlphaFoldDB" id="A0AAX3BFE5"/>
<keyword evidence="2 5" id="KW-0067">ATP-binding</keyword>
<evidence type="ECO:0000313" key="5">
    <source>
        <dbReference type="EMBL" id="URA10999.1"/>
    </source>
</evidence>
<reference evidence="5" key="2">
    <citation type="submission" date="2022-06" db="EMBL/GenBank/DDBJ databases">
        <title>Thermospira aquatica gen. nov., sp. nov.</title>
        <authorList>
            <person name="Ben Ali Gam Z."/>
            <person name="Labat M."/>
        </authorList>
    </citation>
    <scope>NUCLEOTIDE SEQUENCE</scope>
    <source>
        <strain evidence="5">F1F22</strain>
    </source>
</reference>
<keyword evidence="3" id="KW-0812">Transmembrane</keyword>
<accession>A0AAX3BFE5</accession>
<keyword evidence="3" id="KW-0472">Membrane</keyword>
<dbReference type="InterPro" id="IPR027417">
    <property type="entry name" value="P-loop_NTPase"/>
</dbReference>
<evidence type="ECO:0000256" key="3">
    <source>
        <dbReference type="SAM" id="Phobius"/>
    </source>
</evidence>
<proteinExistence type="predicted"/>
<evidence type="ECO:0000256" key="1">
    <source>
        <dbReference type="ARBA" id="ARBA00022741"/>
    </source>
</evidence>
<keyword evidence="1" id="KW-0547">Nucleotide-binding</keyword>
<protein>
    <submittedName>
        <fullName evidence="5">ABC transporter ATP-binding protein</fullName>
    </submittedName>
</protein>
<gene>
    <name evidence="5" type="ORF">KDW03_04135</name>
</gene>
<dbReference type="Proteomes" id="UP001056539">
    <property type="component" value="Chromosome"/>
</dbReference>
<dbReference type="Pfam" id="PF00005">
    <property type="entry name" value="ABC_tran"/>
    <property type="match status" value="1"/>
</dbReference>
<dbReference type="SMART" id="SM00382">
    <property type="entry name" value="AAA"/>
    <property type="match status" value="1"/>
</dbReference>
<reference evidence="5" key="1">
    <citation type="submission" date="2021-04" db="EMBL/GenBank/DDBJ databases">
        <authorList>
            <person name="Postec A."/>
        </authorList>
    </citation>
    <scope>NUCLEOTIDE SEQUENCE</scope>
    <source>
        <strain evidence="5">F1F22</strain>
    </source>
</reference>
<dbReference type="Gene3D" id="3.40.50.300">
    <property type="entry name" value="P-loop containing nucleotide triphosphate hydrolases"/>
    <property type="match status" value="1"/>
</dbReference>
<dbReference type="PANTHER" id="PTHR43582">
    <property type="entry name" value="LINEARMYCIN RESISTANCE ATP-BINDING PROTEIN LNRL"/>
    <property type="match status" value="1"/>
</dbReference>